<dbReference type="VEuPathDB" id="AmoebaDB:EHI8A_062780"/>
<gene>
    <name evidence="1" type="ORF">CL6EHI_121900</name>
</gene>
<accession>A0A5K1V5R1</accession>
<reference evidence="1 2" key="1">
    <citation type="submission" date="2016-05" db="EMBL/GenBank/DDBJ databases">
        <title>First whole genome sequencing of Entamoeba histolytica HM1:IMSS-clone-6.</title>
        <authorList>
            <person name="Mukherjee Avik.K."/>
            <person name="Izumyama S."/>
            <person name="Nakada-Tsukui K."/>
            <person name="Nozaki T."/>
        </authorList>
    </citation>
    <scope>NUCLEOTIDE SEQUENCE [LARGE SCALE GENOMIC DNA]</scope>
    <source>
        <strain evidence="1 2">HM1:IMSS clone 6</strain>
    </source>
</reference>
<dbReference type="AlphaFoldDB" id="A0A5K1V5R1"/>
<name>A0A5K1V5R1_ENTHI</name>
<protein>
    <recommendedName>
        <fullName evidence="3">Gfo/Idh/MocA-like oxidoreductase N-terminal domain-containing protein</fullName>
    </recommendedName>
</protein>
<dbReference type="InterPro" id="IPR036291">
    <property type="entry name" value="NAD(P)-bd_dom_sf"/>
</dbReference>
<dbReference type="VEuPathDB" id="AmoebaDB:EHI5A_095250"/>
<dbReference type="SUPFAM" id="SSF51735">
    <property type="entry name" value="NAD(P)-binding Rossmann-fold domains"/>
    <property type="match status" value="1"/>
</dbReference>
<dbReference type="VEuPathDB" id="AmoebaDB:EHI7A_060390"/>
<organism evidence="1 2">
    <name type="scientific">Entamoeba histolytica</name>
    <dbReference type="NCBI Taxonomy" id="5759"/>
    <lineage>
        <taxon>Eukaryota</taxon>
        <taxon>Amoebozoa</taxon>
        <taxon>Evosea</taxon>
        <taxon>Archamoebae</taxon>
        <taxon>Mastigamoebida</taxon>
        <taxon>Entamoebidae</taxon>
        <taxon>Entamoeba</taxon>
    </lineage>
</organism>
<sequence>MEEIKILIIGQGIFGTYITENIIKPLGFHIIDILRSKDFNKINYYATHQELYNCVYIALPYELHNPVIRMFPPNTPILCEKPILGYDLLPNIRMGYHRYFDTHFINAKLTIQKLLFEGKTPRIRIVSKDTGASDNDSLEWLYCAMCHDLHMAIFLLDNIKVIDVRIGKNPSEIFVDLEGRKCKVTIEYARDSSTYIQEVIVDNIVFGYDSEVFSETYEETYKREFFEFANHPKPDDLMLDLQKKTSDLLLCCAKIICSKNKNALTIHLNKYSGENWNSETTKSLLSNNKFVLPFEPIELQ</sequence>
<evidence type="ECO:0008006" key="3">
    <source>
        <dbReference type="Google" id="ProtNLM"/>
    </source>
</evidence>
<dbReference type="Proteomes" id="UP000078387">
    <property type="component" value="Unassembled WGS sequence"/>
</dbReference>
<dbReference type="VEuPathDB" id="AmoebaDB:EHI_121900"/>
<evidence type="ECO:0000313" key="2">
    <source>
        <dbReference type="Proteomes" id="UP000078387"/>
    </source>
</evidence>
<dbReference type="EMBL" id="BDEQ01000001">
    <property type="protein sequence ID" value="GAT96635.1"/>
    <property type="molecule type" value="Genomic_DNA"/>
</dbReference>
<comment type="caution">
    <text evidence="1">The sequence shown here is derived from an EMBL/GenBank/DDBJ whole genome shotgun (WGS) entry which is preliminary data.</text>
</comment>
<dbReference type="SMR" id="A0A5K1V5R1"/>
<proteinExistence type="predicted"/>
<dbReference type="VEuPathDB" id="AmoebaDB:KM1_118860"/>
<evidence type="ECO:0000313" key="1">
    <source>
        <dbReference type="EMBL" id="GAT96635.1"/>
    </source>
</evidence>